<protein>
    <recommendedName>
        <fullName evidence="1">Lipid/polyisoprenoid-binding YceI-like domain-containing protein</fullName>
    </recommendedName>
</protein>
<evidence type="ECO:0000313" key="3">
    <source>
        <dbReference type="Proteomes" id="UP000447545"/>
    </source>
</evidence>
<name>A0A7K1GF48_9FLAO</name>
<proteinExistence type="predicted"/>
<dbReference type="RefSeq" id="WP_155089738.1">
    <property type="nucleotide sequence ID" value="NZ_WJYA01000007.1"/>
</dbReference>
<dbReference type="InterPro" id="IPR036761">
    <property type="entry name" value="TTHA0802/YceI-like_sf"/>
</dbReference>
<gene>
    <name evidence="2" type="ORF">F1003_12330</name>
</gene>
<dbReference type="Proteomes" id="UP000447545">
    <property type="component" value="Unassembled WGS sequence"/>
</dbReference>
<evidence type="ECO:0000259" key="1">
    <source>
        <dbReference type="Pfam" id="PF04264"/>
    </source>
</evidence>
<dbReference type="InterPro" id="IPR007372">
    <property type="entry name" value="Lipid/polyisoprenoid-bd_YceI"/>
</dbReference>
<accession>A0A7K1GF48</accession>
<reference evidence="2 3" key="1">
    <citation type="submission" date="2019-11" db="EMBL/GenBank/DDBJ databases">
        <title>Winogradskyella ouciana sp. nov., isolated from the hadal seawater of the Mariana Trench.</title>
        <authorList>
            <person name="Liu R."/>
        </authorList>
    </citation>
    <scope>NUCLEOTIDE SEQUENCE [LARGE SCALE GENOMIC DNA]</scope>
    <source>
        <strain evidence="2 3">ZXX205</strain>
    </source>
</reference>
<dbReference type="Pfam" id="PF04264">
    <property type="entry name" value="YceI"/>
    <property type="match status" value="1"/>
</dbReference>
<dbReference type="SUPFAM" id="SSF101874">
    <property type="entry name" value="YceI-like"/>
    <property type="match status" value="1"/>
</dbReference>
<keyword evidence="3" id="KW-1185">Reference proteome</keyword>
<dbReference type="EMBL" id="WJYA01000007">
    <property type="protein sequence ID" value="MTE27721.1"/>
    <property type="molecule type" value="Genomic_DNA"/>
</dbReference>
<comment type="caution">
    <text evidence="2">The sequence shown here is derived from an EMBL/GenBank/DDBJ whole genome shotgun (WGS) entry which is preliminary data.</text>
</comment>
<sequence length="196" mass="22034">MRNIKYFCILIFCIGSFYAFKSPGFKTFKAFLTSESELIIKGHSNVNDFQCQYDITELSDSIAISYRMVGDNLSFSKAKLELKSLSFNCGNKGINKDFNKLLKSDVYPKIRIDLVSAESSIEDSELVVTVDITICGISKSYEILIQVNKRNGDLLVCGTLPIDINDFQLEPPKKMLGLIKVSNEIEIDFSLVVVKN</sequence>
<dbReference type="Gene3D" id="2.40.128.110">
    <property type="entry name" value="Lipid/polyisoprenoid-binding, YceI-like"/>
    <property type="match status" value="1"/>
</dbReference>
<organism evidence="2 3">
    <name type="scientific">Winogradskyella ouciana</name>
    <dbReference type="NCBI Taxonomy" id="2608631"/>
    <lineage>
        <taxon>Bacteria</taxon>
        <taxon>Pseudomonadati</taxon>
        <taxon>Bacteroidota</taxon>
        <taxon>Flavobacteriia</taxon>
        <taxon>Flavobacteriales</taxon>
        <taxon>Flavobacteriaceae</taxon>
        <taxon>Winogradskyella</taxon>
    </lineage>
</organism>
<dbReference type="AlphaFoldDB" id="A0A7K1GF48"/>
<evidence type="ECO:0000313" key="2">
    <source>
        <dbReference type="EMBL" id="MTE27721.1"/>
    </source>
</evidence>
<feature type="domain" description="Lipid/polyisoprenoid-binding YceI-like" evidence="1">
    <location>
        <begin position="70"/>
        <end position="192"/>
    </location>
</feature>